<reference evidence="2" key="1">
    <citation type="journal article" date="2021" name="IMA Fungus">
        <title>Genomic characterization of three marine fungi, including Emericellopsis atlantica sp. nov. with signatures of a generalist lifestyle and marine biomass degradation.</title>
        <authorList>
            <person name="Hagestad O.C."/>
            <person name="Hou L."/>
            <person name="Andersen J.H."/>
            <person name="Hansen E.H."/>
            <person name="Altermark B."/>
            <person name="Li C."/>
            <person name="Kuhnert E."/>
            <person name="Cox R.J."/>
            <person name="Crous P.W."/>
            <person name="Spatafora J.W."/>
            <person name="Lail K."/>
            <person name="Amirebrahimi M."/>
            <person name="Lipzen A."/>
            <person name="Pangilinan J."/>
            <person name="Andreopoulos W."/>
            <person name="Hayes R.D."/>
            <person name="Ng V."/>
            <person name="Grigoriev I.V."/>
            <person name="Jackson S.A."/>
            <person name="Sutton T.D.S."/>
            <person name="Dobson A.D.W."/>
            <person name="Rama T."/>
        </authorList>
    </citation>
    <scope>NUCLEOTIDE SEQUENCE</scope>
    <source>
        <strain evidence="2">TRa3180A</strain>
    </source>
</reference>
<dbReference type="PANTHER" id="PTHR35910:SF1">
    <property type="entry name" value="2EXR DOMAIN-CONTAINING PROTEIN"/>
    <property type="match status" value="1"/>
</dbReference>
<feature type="domain" description="2EXR" evidence="1">
    <location>
        <begin position="158"/>
        <end position="241"/>
    </location>
</feature>
<keyword evidence="3" id="KW-1185">Reference proteome</keyword>
<comment type="caution">
    <text evidence="2">The sequence shown here is derived from an EMBL/GenBank/DDBJ whole genome shotgun (WGS) entry which is preliminary data.</text>
</comment>
<evidence type="ECO:0000259" key="1">
    <source>
        <dbReference type="Pfam" id="PF20150"/>
    </source>
</evidence>
<evidence type="ECO:0000313" key="3">
    <source>
        <dbReference type="Proteomes" id="UP000887226"/>
    </source>
</evidence>
<dbReference type="PANTHER" id="PTHR35910">
    <property type="entry name" value="2EXR DOMAIN-CONTAINING PROTEIN"/>
    <property type="match status" value="1"/>
</dbReference>
<dbReference type="EMBL" id="MU253858">
    <property type="protein sequence ID" value="KAG9245228.1"/>
    <property type="molecule type" value="Genomic_DNA"/>
</dbReference>
<protein>
    <recommendedName>
        <fullName evidence="1">2EXR domain-containing protein</fullName>
    </recommendedName>
</protein>
<name>A0A9P7Z448_9HELO</name>
<proteinExistence type="predicted"/>
<gene>
    <name evidence="2" type="ORF">BJ878DRAFT_541484</name>
</gene>
<dbReference type="OrthoDB" id="3544503at2759"/>
<dbReference type="Pfam" id="PF20150">
    <property type="entry name" value="2EXR"/>
    <property type="match status" value="1"/>
</dbReference>
<accession>A0A9P7Z448</accession>
<dbReference type="Proteomes" id="UP000887226">
    <property type="component" value="Unassembled WGS sequence"/>
</dbReference>
<dbReference type="InterPro" id="IPR045518">
    <property type="entry name" value="2EXR"/>
</dbReference>
<evidence type="ECO:0000313" key="2">
    <source>
        <dbReference type="EMBL" id="KAG9245228.1"/>
    </source>
</evidence>
<dbReference type="AlphaFoldDB" id="A0A9P7Z448"/>
<organism evidence="2 3">
    <name type="scientific">Calycina marina</name>
    <dbReference type="NCBI Taxonomy" id="1763456"/>
    <lineage>
        <taxon>Eukaryota</taxon>
        <taxon>Fungi</taxon>
        <taxon>Dikarya</taxon>
        <taxon>Ascomycota</taxon>
        <taxon>Pezizomycotina</taxon>
        <taxon>Leotiomycetes</taxon>
        <taxon>Helotiales</taxon>
        <taxon>Pezizellaceae</taxon>
        <taxon>Calycina</taxon>
    </lineage>
</organism>
<sequence>MRRSAKISPGSGSIPMPHYEMQTAELNGLQVGWANDMNGSRPIVVPESISKNPFAKTPVDQLPRLNAARIPLNKKFTTVTLPSQISPSISEAERTSTGSDRDPADMYKETFSMAELKTLVLGAPSEQSSHLTSREATDAFTEGLSRVAQAIIVPAVAFPRFKTLPQEVKILVWNNALPKFVEIIVNENRDHFSAPGPRDAILGLCRDHVAMFHMKPLHFPSMSTDQTVPDVIYLRPEIDTVYIGSAALLDLDIEAFCANPANQAIENLALSAVGARDLRWCGENMGKVIGTRNWRGDLVRGLTNLKKLYIVEGERFHAESEVELWSSRNHRSRRFEFTLRDVPTKTKLPKYDHRGRNHFWPPAKPWLSTMADQIVKKIKDEVEREKSKAFGMHWTGEWSQPEIICKLVTRNEIRWAPFKKPATKLRLPPAPLPAPWPMVRPKWVDPYEARIAQPGDDDYEDFMDDEAKWMEEIYHELRAEETARAYPLLEHGERLKIS</sequence>